<dbReference type="Proteomes" id="UP000275461">
    <property type="component" value="Unassembled WGS sequence"/>
</dbReference>
<dbReference type="Gene3D" id="3.10.450.50">
    <property type="match status" value="1"/>
</dbReference>
<dbReference type="Pfam" id="PF12680">
    <property type="entry name" value="SnoaL_2"/>
    <property type="match status" value="1"/>
</dbReference>
<accession>A0A498BZS5</accession>
<dbReference type="RefSeq" id="WP_121442671.1">
    <property type="nucleotide sequence ID" value="NZ_RCDA01000003.1"/>
</dbReference>
<reference evidence="2 3" key="1">
    <citation type="submission" date="2018-10" db="EMBL/GenBank/DDBJ databases">
        <title>Genomic Encyclopedia of Type Strains, Phase IV (KMG-IV): sequencing the most valuable type-strain genomes for metagenomic binning, comparative biology and taxonomic classification.</title>
        <authorList>
            <person name="Goeker M."/>
        </authorList>
    </citation>
    <scope>NUCLEOTIDE SEQUENCE [LARGE SCALE GENOMIC DNA]</scope>
    <source>
        <strain evidence="2 3">DSM 12769</strain>
    </source>
</reference>
<proteinExistence type="predicted"/>
<keyword evidence="3" id="KW-1185">Reference proteome</keyword>
<comment type="caution">
    <text evidence="2">The sequence shown here is derived from an EMBL/GenBank/DDBJ whole genome shotgun (WGS) entry which is preliminary data.</text>
</comment>
<dbReference type="EMBL" id="RCDA01000003">
    <property type="protein sequence ID" value="RLK48269.1"/>
    <property type="molecule type" value="Genomic_DNA"/>
</dbReference>
<dbReference type="AlphaFoldDB" id="A0A498BZS5"/>
<organism evidence="2 3">
    <name type="scientific">Alkalispirillum mobile</name>
    <dbReference type="NCBI Taxonomy" id="85925"/>
    <lineage>
        <taxon>Bacteria</taxon>
        <taxon>Pseudomonadati</taxon>
        <taxon>Pseudomonadota</taxon>
        <taxon>Gammaproteobacteria</taxon>
        <taxon>Chromatiales</taxon>
        <taxon>Ectothiorhodospiraceae</taxon>
        <taxon>Alkalispirillum</taxon>
    </lineage>
</organism>
<evidence type="ECO:0000313" key="2">
    <source>
        <dbReference type="EMBL" id="RLK48269.1"/>
    </source>
</evidence>
<dbReference type="SUPFAM" id="SSF54427">
    <property type="entry name" value="NTF2-like"/>
    <property type="match status" value="1"/>
</dbReference>
<evidence type="ECO:0000313" key="3">
    <source>
        <dbReference type="Proteomes" id="UP000275461"/>
    </source>
</evidence>
<evidence type="ECO:0000259" key="1">
    <source>
        <dbReference type="Pfam" id="PF12680"/>
    </source>
</evidence>
<protein>
    <submittedName>
        <fullName evidence="2">Ketosteroid isomerase-like protein</fullName>
    </submittedName>
</protein>
<name>A0A498BZS5_9GAMM</name>
<dbReference type="GO" id="GO:0016853">
    <property type="term" value="F:isomerase activity"/>
    <property type="evidence" value="ECO:0007669"/>
    <property type="project" value="UniProtKB-KW"/>
</dbReference>
<dbReference type="InterPro" id="IPR037401">
    <property type="entry name" value="SnoaL-like"/>
</dbReference>
<sequence>MSPISREEYEANAIVRYFGACDRKDLDGTLRCLHPEVELILHNDGQILQGRDTQVRALFEEIFNNFLEVEHNNFRSTVDPVGRSIASLYQVRLVDREGRETRSNACNFWFLDSHSELFRRIEVFRSHPMGLNA</sequence>
<dbReference type="InterPro" id="IPR032710">
    <property type="entry name" value="NTF2-like_dom_sf"/>
</dbReference>
<dbReference type="OrthoDB" id="5733909at2"/>
<feature type="domain" description="SnoaL-like" evidence="1">
    <location>
        <begin position="15"/>
        <end position="109"/>
    </location>
</feature>
<gene>
    <name evidence="2" type="ORF">DFR31_2148</name>
</gene>
<keyword evidence="2" id="KW-0413">Isomerase</keyword>